<evidence type="ECO:0000313" key="1">
    <source>
        <dbReference type="EMBL" id="CAF4126687.1"/>
    </source>
</evidence>
<sequence length="592" mass="70790">YNNTIKMRLESLANEILLDLFEFINGVHLLRAFFDLNSRFNQLLVVHFQRYDMDFRSISKQYFNIICKQHLPLIMNRIVSLHLSNDDETPNLPNVFLSYGFTLDRFNHLQSLKLYYIRSIDLLNQIINQCLHLPYLLELDMIDCYFLYEKENIRNLINTIWSLPKLTHWKFNRPFSSGIWLEEISTISSSIKYLSIEKTECYFTNLSHLFKYTPYLRQISTSIPIDFEDIQFQTIISSMISLKLIFNSYCISSMKNLFQIMPNLHHVTLHITSFYLDGYEWEKILKDYLPRIKKFHLKMHLNYPNFYRKENEINKFLDSFRTYFWIEKHQSFVRYDWNPSDINGYGILYTLPYVFKDFIYSNEFLSKSTCINDRNYSSYDYVTNFLQINDKNNLESCSFLSSFRFPNIRHLEINFPFNDNLWLIIPKFNQLTSLYIKLLGNNLNYKQLQELFNRASHLDSLTIGIDNWISIDFEFFRLESTSIRQVRFVRKNKLTIQYLNNREFGTLINSSIVFHCNVLALGIENRTKVLDLIKTVSNLQSLILQCQDDTSNYNESLSINDELIEWLCSCLPSTYSITRDIGTSNIRLWIDR</sequence>
<dbReference type="Proteomes" id="UP000663874">
    <property type="component" value="Unassembled WGS sequence"/>
</dbReference>
<protein>
    <submittedName>
        <fullName evidence="1">Uncharacterized protein</fullName>
    </submittedName>
</protein>
<gene>
    <name evidence="1" type="ORF">FNK824_LOCUS32549</name>
</gene>
<dbReference type="AlphaFoldDB" id="A0A819WHF0"/>
<proteinExistence type="predicted"/>
<reference evidence="1" key="1">
    <citation type="submission" date="2021-02" db="EMBL/GenBank/DDBJ databases">
        <authorList>
            <person name="Nowell W R."/>
        </authorList>
    </citation>
    <scope>NUCLEOTIDE SEQUENCE</scope>
</reference>
<name>A0A819WHF0_9BILA</name>
<dbReference type="EMBL" id="CAJOBE010011250">
    <property type="protein sequence ID" value="CAF4126687.1"/>
    <property type="molecule type" value="Genomic_DNA"/>
</dbReference>
<accession>A0A819WHF0</accession>
<dbReference type="InterPro" id="IPR032675">
    <property type="entry name" value="LRR_dom_sf"/>
</dbReference>
<feature type="non-terminal residue" evidence="1">
    <location>
        <position position="1"/>
    </location>
</feature>
<dbReference type="Gene3D" id="3.80.10.10">
    <property type="entry name" value="Ribonuclease Inhibitor"/>
    <property type="match status" value="1"/>
</dbReference>
<organism evidence="1 2">
    <name type="scientific">Rotaria sordida</name>
    <dbReference type="NCBI Taxonomy" id="392033"/>
    <lineage>
        <taxon>Eukaryota</taxon>
        <taxon>Metazoa</taxon>
        <taxon>Spiralia</taxon>
        <taxon>Gnathifera</taxon>
        <taxon>Rotifera</taxon>
        <taxon>Eurotatoria</taxon>
        <taxon>Bdelloidea</taxon>
        <taxon>Philodinida</taxon>
        <taxon>Philodinidae</taxon>
        <taxon>Rotaria</taxon>
    </lineage>
</organism>
<evidence type="ECO:0000313" key="2">
    <source>
        <dbReference type="Proteomes" id="UP000663874"/>
    </source>
</evidence>
<comment type="caution">
    <text evidence="1">The sequence shown here is derived from an EMBL/GenBank/DDBJ whole genome shotgun (WGS) entry which is preliminary data.</text>
</comment>